<evidence type="ECO:0000259" key="7">
    <source>
        <dbReference type="Pfam" id="PF04357"/>
    </source>
</evidence>
<comment type="subcellular location">
    <subcellularLocation>
        <location evidence="1">Membrane</location>
        <topology evidence="1">Single-pass membrane protein</topology>
    </subcellularLocation>
</comment>
<dbReference type="Pfam" id="PF04357">
    <property type="entry name" value="TamB"/>
    <property type="match status" value="1"/>
</dbReference>
<gene>
    <name evidence="8" type="ORF">PQR62_03860</name>
</gene>
<reference evidence="8 9" key="1">
    <citation type="journal article" date="2024" name="Chem. Sci.">
        <title>Discovery of megapolipeptins by genome mining of a Burkholderiales bacteria collection.</title>
        <authorList>
            <person name="Paulo B.S."/>
            <person name="Recchia M.J.J."/>
            <person name="Lee S."/>
            <person name="Fergusson C.H."/>
            <person name="Romanowski S.B."/>
            <person name="Hernandez A."/>
            <person name="Krull N."/>
            <person name="Liu D.Y."/>
            <person name="Cavanagh H."/>
            <person name="Bos A."/>
            <person name="Gray C.A."/>
            <person name="Murphy B.T."/>
            <person name="Linington R.G."/>
            <person name="Eustaquio A.S."/>
        </authorList>
    </citation>
    <scope>NUCLEOTIDE SEQUENCE [LARGE SCALE GENOMIC DNA]</scope>
    <source>
        <strain evidence="8 9">RL21-008-BIB-A</strain>
    </source>
</reference>
<evidence type="ECO:0000256" key="3">
    <source>
        <dbReference type="ARBA" id="ARBA00022989"/>
    </source>
</evidence>
<dbReference type="PANTHER" id="PTHR36985">
    <property type="entry name" value="TRANSLOCATION AND ASSEMBLY MODULE SUBUNIT TAMB"/>
    <property type="match status" value="1"/>
</dbReference>
<evidence type="ECO:0000256" key="4">
    <source>
        <dbReference type="ARBA" id="ARBA00023136"/>
    </source>
</evidence>
<keyword evidence="9" id="KW-1185">Reference proteome</keyword>
<dbReference type="InterPro" id="IPR007452">
    <property type="entry name" value="TamB_C"/>
</dbReference>
<feature type="transmembrane region" description="Helical" evidence="6">
    <location>
        <begin position="42"/>
        <end position="65"/>
    </location>
</feature>
<dbReference type="EMBL" id="JAQQFM010000002">
    <property type="protein sequence ID" value="MFL9923388.1"/>
    <property type="molecule type" value="Genomic_DNA"/>
</dbReference>
<protein>
    <submittedName>
        <fullName evidence="8">Translocation/assembly module TamB domain-containing protein</fullName>
    </submittedName>
</protein>
<feature type="region of interest" description="Disordered" evidence="5">
    <location>
        <begin position="324"/>
        <end position="349"/>
    </location>
</feature>
<evidence type="ECO:0000256" key="5">
    <source>
        <dbReference type="SAM" id="MobiDB-lite"/>
    </source>
</evidence>
<dbReference type="PANTHER" id="PTHR36985:SF1">
    <property type="entry name" value="TRANSLOCATION AND ASSEMBLY MODULE SUBUNIT TAMB"/>
    <property type="match status" value="1"/>
</dbReference>
<comment type="caution">
    <text evidence="8">The sequence shown here is derived from an EMBL/GenBank/DDBJ whole genome shotgun (WGS) entry which is preliminary data.</text>
</comment>
<evidence type="ECO:0000313" key="9">
    <source>
        <dbReference type="Proteomes" id="UP001629246"/>
    </source>
</evidence>
<dbReference type="RefSeq" id="WP_408154997.1">
    <property type="nucleotide sequence ID" value="NZ_JAQQFM010000002.1"/>
</dbReference>
<feature type="region of interest" description="Disordered" evidence="5">
    <location>
        <begin position="1"/>
        <end position="38"/>
    </location>
</feature>
<sequence>MTDQNQHPPQQDQDPNSDRKQADNAGRGQNTGKRKRSTPAKLLLWSGGTLAGVVLLAAGAAIFAVTTENGTRILWNTAVRVMDGKLSGTLLGGSIADGLRLRDLNYHDDKRILKIDSIDSSWHLSLAPRKLTVRYLRVGTVELNQQPSPSEPTVMPQSLSLPLALALNDISLKKLTLQQGTSITELSNLKLHGDSDGIQHTLVLDSLSTPFGDASALLNLNGKQPFAISGGLELAGEYKNGQLQEKYQIAAQLSGSLQELGVALKASGDKLNGTAEIQATPFAPVPLQRAKIDFQHLNPQAFSAGAPQADLRIRADLAPLDTASAPAPAAATGTTPALNSASAAPPSASDMKVGGTIDISNGKPGRIDHQLLPLVSAKADVELDLKHQKLANLDIRLLKNARLQGGGEFRPASDKQAMGGEFKFQISDLDLNQIHGQLKASQLRGPLDVKLGATQQDIKLALADRNLSIKLDSSIHPEQVELHQAQLAAGKSRLEVAGTLATVGAMNYAVKGKLADFDPTAFLSAVTPPSAPAGGKSAKAAKQSAAAPSKPVAARINMDFNASGVLSPELQVKLAFGIHDSSYGDLPMSGKGNIQLAGKRLLPSTANLLIAGNTLNLNGSFGVSGDKLNLNVDAPQLQRLGYGLSGLLKLDGQLTGTQQRPNLHANYRAEQLAFGPHRVQRLTGEADLRTDLAAGVNSPNNKLALRVEGEGYKGPQAELAKLNLNLTGTYANHNLKLQTNGRLLDHPLDLDFAAHGKVTEKTRGNYGWTGTIDTLSNKGLPQIAMASPLSLSVAADAIDAGATRLNIDRMAIDLQHFSYQQGRIRSAGQAKALDIGRILELVREFTGTEAPVKTDLVLDSDWNFALAENASGYFRIERKSGDMRVTTSNGESALGLSELKLRADLEGQQMKFAARANASRIGTLDAQGSSGLQRQDGLLTLTSSSPLAAKAQFKVPELKRIGDLIGPQVSLNGKLAMDLSAGGTLGQPKLSGAINGDDMAVTLFDQGIQLKDGVARITMDNNVIDLRQIEFRGGEGTLRASGKVQLGESNPDLNATITADRLQLFASPDRQLMLSGKASVANVAEQLRIDGKFVVDKALFDLPKSSAPKLGDDVIIVRKGEKAKAGANASSQQKLTAATEKPAGKFAPVMNISVDLGNNFRFKGTGADLLLRGDMNVRSEPYSPLRATGTINVAEGTYEAFGTKLNIERGIINFQGPISNPNLNILAMRRNQDVEAGVEVTGNANQPRVKLVSEPNVPDDEKLSWMMFGHGTDSSGIGQRNASSQALALVGNFGGKKIAKDIGLDQFSIGASESGLSNDQVVNLGKAISEKLAIGYEQSLTGAASVAKATWQLSQRWSVVARAGTINGLNVVFNRRFD</sequence>
<evidence type="ECO:0000256" key="6">
    <source>
        <dbReference type="SAM" id="Phobius"/>
    </source>
</evidence>
<accession>A0ABW9A3B4</accession>
<keyword evidence="4 6" id="KW-0472">Membrane</keyword>
<name>A0ABW9A3B4_9BURK</name>
<evidence type="ECO:0000256" key="1">
    <source>
        <dbReference type="ARBA" id="ARBA00004167"/>
    </source>
</evidence>
<proteinExistence type="predicted"/>
<evidence type="ECO:0000256" key="2">
    <source>
        <dbReference type="ARBA" id="ARBA00022692"/>
    </source>
</evidence>
<evidence type="ECO:0000313" key="8">
    <source>
        <dbReference type="EMBL" id="MFL9923388.1"/>
    </source>
</evidence>
<keyword evidence="2 6" id="KW-0812">Transmembrane</keyword>
<keyword evidence="3 6" id="KW-1133">Transmembrane helix</keyword>
<dbReference type="Proteomes" id="UP001629246">
    <property type="component" value="Unassembled WGS sequence"/>
</dbReference>
<organism evidence="8 9">
    <name type="scientific">Herbaspirillum lusitanum</name>
    <dbReference type="NCBI Taxonomy" id="213312"/>
    <lineage>
        <taxon>Bacteria</taxon>
        <taxon>Pseudomonadati</taxon>
        <taxon>Pseudomonadota</taxon>
        <taxon>Betaproteobacteria</taxon>
        <taxon>Burkholderiales</taxon>
        <taxon>Oxalobacteraceae</taxon>
        <taxon>Herbaspirillum</taxon>
    </lineage>
</organism>
<feature type="domain" description="Translocation and assembly module TamB C-terminal" evidence="7">
    <location>
        <begin position="1033"/>
        <end position="1377"/>
    </location>
</feature>
<feature type="compositionally biased region" description="Low complexity" evidence="5">
    <location>
        <begin position="1"/>
        <end position="14"/>
    </location>
</feature>